<dbReference type="CDD" id="cd00037">
    <property type="entry name" value="CLECT"/>
    <property type="match status" value="1"/>
</dbReference>
<evidence type="ECO:0000313" key="3">
    <source>
        <dbReference type="Proteomes" id="UP001642540"/>
    </source>
</evidence>
<feature type="domain" description="C-type lectin" evidence="1">
    <location>
        <begin position="1"/>
        <end position="148"/>
    </location>
</feature>
<gene>
    <name evidence="2" type="ORF">ODALV1_LOCUS21255</name>
</gene>
<dbReference type="InterPro" id="IPR001304">
    <property type="entry name" value="C-type_lectin-like"/>
</dbReference>
<evidence type="ECO:0000313" key="2">
    <source>
        <dbReference type="EMBL" id="CAL8126077.1"/>
    </source>
</evidence>
<dbReference type="SUPFAM" id="SSF56436">
    <property type="entry name" value="C-type lectin-like"/>
    <property type="match status" value="1"/>
</dbReference>
<dbReference type="PROSITE" id="PS50041">
    <property type="entry name" value="C_TYPE_LECTIN_2"/>
    <property type="match status" value="1"/>
</dbReference>
<proteinExistence type="predicted"/>
<organism evidence="2 3">
    <name type="scientific">Orchesella dallaii</name>
    <dbReference type="NCBI Taxonomy" id="48710"/>
    <lineage>
        <taxon>Eukaryota</taxon>
        <taxon>Metazoa</taxon>
        <taxon>Ecdysozoa</taxon>
        <taxon>Arthropoda</taxon>
        <taxon>Hexapoda</taxon>
        <taxon>Collembola</taxon>
        <taxon>Entomobryomorpha</taxon>
        <taxon>Entomobryoidea</taxon>
        <taxon>Orchesellidae</taxon>
        <taxon>Orchesellinae</taxon>
        <taxon>Orchesella</taxon>
    </lineage>
</organism>
<dbReference type="Gene3D" id="3.10.100.10">
    <property type="entry name" value="Mannose-Binding Protein A, subunit A"/>
    <property type="match status" value="1"/>
</dbReference>
<reference evidence="2 3" key="1">
    <citation type="submission" date="2024-08" db="EMBL/GenBank/DDBJ databases">
        <authorList>
            <person name="Cucini C."/>
            <person name="Frati F."/>
        </authorList>
    </citation>
    <scope>NUCLEOTIDE SEQUENCE [LARGE SCALE GENOMIC DNA]</scope>
</reference>
<dbReference type="InterPro" id="IPR016187">
    <property type="entry name" value="CTDL_fold"/>
</dbReference>
<evidence type="ECO:0000259" key="1">
    <source>
        <dbReference type="PROSITE" id="PS50041"/>
    </source>
</evidence>
<comment type="caution">
    <text evidence="2">The sequence shown here is derived from an EMBL/GenBank/DDBJ whole genome shotgun (WGS) entry which is preliminary data.</text>
</comment>
<dbReference type="EMBL" id="CAXLJM020000070">
    <property type="protein sequence ID" value="CAL8126077.1"/>
    <property type="molecule type" value="Genomic_DNA"/>
</dbReference>
<dbReference type="SMART" id="SM00034">
    <property type="entry name" value="CLECT"/>
    <property type="match status" value="1"/>
</dbReference>
<keyword evidence="3" id="KW-1185">Reference proteome</keyword>
<accession>A0ABP1RCM9</accession>
<name>A0ABP1RCM9_9HEXA</name>
<dbReference type="Proteomes" id="UP001642540">
    <property type="component" value="Unassembled WGS sequence"/>
</dbReference>
<dbReference type="InterPro" id="IPR050111">
    <property type="entry name" value="C-type_lectin/snaclec_domain"/>
</dbReference>
<sequence length="170" mass="20076">MTWLEAHVACEQYCSELAYLDSTDEAKKVALEIKGLMKQLNYVPDDYLTPAGEKKYEYGLDRRYWIGLNDLDKEGTWMWTGKNRTLDYDFWYPKQPDHNNNPLSNGKYNTIGEHCVVFWYPTFYTKSDTEFPTWNDEPCDNKHYAICDEPLLKIKTTKFGRECIPIKKSI</sequence>
<dbReference type="PANTHER" id="PTHR22803">
    <property type="entry name" value="MANNOSE, PHOSPHOLIPASE, LECTIN RECEPTOR RELATED"/>
    <property type="match status" value="1"/>
</dbReference>
<dbReference type="Pfam" id="PF00059">
    <property type="entry name" value="Lectin_C"/>
    <property type="match status" value="1"/>
</dbReference>
<dbReference type="InterPro" id="IPR016186">
    <property type="entry name" value="C-type_lectin-like/link_sf"/>
</dbReference>
<protein>
    <recommendedName>
        <fullName evidence="1">C-type lectin domain-containing protein</fullName>
    </recommendedName>
</protein>